<gene>
    <name evidence="3" type="ORF">DIS17_05770</name>
</gene>
<dbReference type="PANTHER" id="PTHR43581">
    <property type="entry name" value="ATP/GTP PHOSPHATASE"/>
    <property type="match status" value="1"/>
</dbReference>
<dbReference type="AlphaFoldDB" id="A0AAJ5FI98"/>
<dbReference type="EMBL" id="QFDK01000005">
    <property type="protein sequence ID" value="TOZ04464.1"/>
    <property type="molecule type" value="Genomic_DNA"/>
</dbReference>
<name>A0AAJ5FI98_LEVBR</name>
<sequence>MFKNIMKEVVILYISRISVNNYRQLKKVSINLEKHTSILAGPNNSGKTTLIQLLKRVLTEKNFNVQAYDFNIYDKKEWLNKVHNSIEQNKDRVVQSLVEGIEGNRLLLPEIEMRIQINYEETDDISKIAEYLMDLSLDRNSFYFIYKVSLSKKMICNLLEASKVKLESRALENESSFDANLINIYCSSLKDHVYFTDENYNNGTEIIDQSNFRELFNFECIPAARPVNDNSDKSHHLSNELIALVREDGEWIDKIDSLSDKVLSNLKDSNISETLQKGSSSALNGVLKLVSESNGGHTGELFFDSDVSQENVQGFIGNTTHAKYKVTGEDTNNEYFLNENSQGLGYSNLIFLHIKIQEFIKLRDSQKINLLVIEEPESHMHPQMQYVFAHELINVYNKTDLQGLITTHSTELVRGTDMSSLRVIREESRFNGKIYDLSKFVNEKVEKLADDHTPEITSVKNFKDFFAAIGIADLLFADMAILFEGDTERLYLRHIINHDDEFSPLRQKYIAYIQVGGAYAHKYMKILDFLKIKTLILTDIDYKECVREEIQLKESTTTNETIKNLYKENHVTEQSQEIKIKDIFTWITNVNHVIRKGNIKRLNGQIYQPELTFLEFQGNKDKYTRTLEAAMLAKKFDLEPFAVLQREEWKEKRKETRLKFSISKSKEQSLIDILNATSGKKTDFMFSVILTGQAQNMLPNYIEEGLKWLMR</sequence>
<dbReference type="InterPro" id="IPR051396">
    <property type="entry name" value="Bact_Antivir_Def_Nuclease"/>
</dbReference>
<dbReference type="InterPro" id="IPR041685">
    <property type="entry name" value="AAA_GajA/Old/RecF-like"/>
</dbReference>
<dbReference type="Pfam" id="PF20469">
    <property type="entry name" value="OLD-like_TOPRIM"/>
    <property type="match status" value="1"/>
</dbReference>
<dbReference type="Gene3D" id="3.40.50.300">
    <property type="entry name" value="P-loop containing nucleotide triphosphate hydrolases"/>
    <property type="match status" value="2"/>
</dbReference>
<comment type="caution">
    <text evidence="3">The sequence shown here is derived from an EMBL/GenBank/DDBJ whole genome shotgun (WGS) entry which is preliminary data.</text>
</comment>
<evidence type="ECO:0000259" key="2">
    <source>
        <dbReference type="Pfam" id="PF20469"/>
    </source>
</evidence>
<evidence type="ECO:0000259" key="1">
    <source>
        <dbReference type="Pfam" id="PF13175"/>
    </source>
</evidence>
<dbReference type="RefSeq" id="WP_110139950.1">
    <property type="nucleotide sequence ID" value="NZ_QFDK01000005.1"/>
</dbReference>
<feature type="domain" description="Endonuclease GajA/Old nuclease/RecF-like AAA" evidence="1">
    <location>
        <begin position="13"/>
        <end position="413"/>
    </location>
</feature>
<reference evidence="3" key="1">
    <citation type="submission" date="2018-05" db="EMBL/GenBank/DDBJ databases">
        <title>Genome Comparison of Lactic Acid Bacteria Isolated from non-Wheat Sourdough.</title>
        <authorList>
            <person name="Rice T."/>
            <person name="Axel C."/>
            <person name="Lynch K.M."/>
            <person name="Benz C."/>
            <person name="Arendt E.K."/>
            <person name="Coffey A."/>
        </authorList>
    </citation>
    <scope>NUCLEOTIDE SEQUENCE</scope>
    <source>
        <strain evidence="3">TR055</strain>
    </source>
</reference>
<dbReference type="InterPro" id="IPR034139">
    <property type="entry name" value="TOPRIM_OLD"/>
</dbReference>
<feature type="domain" description="OLD protein-like TOPRIM" evidence="2">
    <location>
        <begin position="475"/>
        <end position="541"/>
    </location>
</feature>
<evidence type="ECO:0000313" key="4">
    <source>
        <dbReference type="Proteomes" id="UP000785759"/>
    </source>
</evidence>
<dbReference type="InterPro" id="IPR027417">
    <property type="entry name" value="P-loop_NTPase"/>
</dbReference>
<dbReference type="Pfam" id="PF13175">
    <property type="entry name" value="AAA_15"/>
    <property type="match status" value="1"/>
</dbReference>
<dbReference type="CDD" id="cd01026">
    <property type="entry name" value="TOPRIM_OLD"/>
    <property type="match status" value="1"/>
</dbReference>
<dbReference type="Proteomes" id="UP000785759">
    <property type="component" value="Unassembled WGS sequence"/>
</dbReference>
<accession>A0AAJ5FI98</accession>
<evidence type="ECO:0000313" key="3">
    <source>
        <dbReference type="EMBL" id="TOZ04464.1"/>
    </source>
</evidence>
<proteinExistence type="predicted"/>
<dbReference type="PANTHER" id="PTHR43581:SF4">
    <property type="entry name" value="ATP_GTP PHOSPHATASE"/>
    <property type="match status" value="1"/>
</dbReference>
<organism evidence="3 4">
    <name type="scientific">Levilactobacillus brevis</name>
    <name type="common">Lactobacillus brevis</name>
    <dbReference type="NCBI Taxonomy" id="1580"/>
    <lineage>
        <taxon>Bacteria</taxon>
        <taxon>Bacillati</taxon>
        <taxon>Bacillota</taxon>
        <taxon>Bacilli</taxon>
        <taxon>Lactobacillales</taxon>
        <taxon>Lactobacillaceae</taxon>
        <taxon>Levilactobacillus</taxon>
    </lineage>
</organism>
<evidence type="ECO:0008006" key="5">
    <source>
        <dbReference type="Google" id="ProtNLM"/>
    </source>
</evidence>
<dbReference type="SUPFAM" id="SSF52540">
    <property type="entry name" value="P-loop containing nucleoside triphosphate hydrolases"/>
    <property type="match status" value="1"/>
</dbReference>
<protein>
    <recommendedName>
        <fullName evidence="5">ATP-dependent endonuclease</fullName>
    </recommendedName>
</protein>